<sequence length="128" mass="15497">MIKTRKICKINFLDITLSATVILMFTGTEIKIQNIPLFFITWSLSIISSFYKLFFFNKVKKREYTFYYIEIFIFLVIWMFYAIILYLINEKSNVEKMYLLNIILNITIFQMILIAIDKKKLKYIQELV</sequence>
<comment type="caution">
    <text evidence="2">The sequence shown here is derived from an EMBL/GenBank/DDBJ whole genome shotgun (WGS) entry which is preliminary data.</text>
</comment>
<dbReference type="Proteomes" id="UP000007652">
    <property type="component" value="Unassembled WGS sequence"/>
</dbReference>
<dbReference type="AlphaFoldDB" id="G0V435"/>
<feature type="transmembrane region" description="Helical" evidence="1">
    <location>
        <begin position="66"/>
        <end position="86"/>
    </location>
</feature>
<protein>
    <submittedName>
        <fullName evidence="2">Uncharacterized protein</fullName>
    </submittedName>
</protein>
<keyword evidence="1" id="KW-0472">Membrane</keyword>
<keyword evidence="1" id="KW-0812">Transmembrane</keyword>
<name>G0V435_9CLOT</name>
<gene>
    <name evidence="2" type="ORF">CAAU_0226</name>
</gene>
<organism evidence="2 3">
    <name type="scientific">Caloramator australicus RC3</name>
    <dbReference type="NCBI Taxonomy" id="857293"/>
    <lineage>
        <taxon>Bacteria</taxon>
        <taxon>Bacillati</taxon>
        <taxon>Bacillota</taxon>
        <taxon>Clostridia</taxon>
        <taxon>Eubacteriales</taxon>
        <taxon>Clostridiaceae</taxon>
        <taxon>Caloramator</taxon>
    </lineage>
</organism>
<keyword evidence="3" id="KW-1185">Reference proteome</keyword>
<feature type="transmembrane region" description="Helical" evidence="1">
    <location>
        <begin position="12"/>
        <end position="30"/>
    </location>
</feature>
<feature type="transmembrane region" description="Helical" evidence="1">
    <location>
        <begin position="36"/>
        <end position="54"/>
    </location>
</feature>
<evidence type="ECO:0000313" key="2">
    <source>
        <dbReference type="EMBL" id="CCC57875.1"/>
    </source>
</evidence>
<dbReference type="EMBL" id="CAKP01000009">
    <property type="protein sequence ID" value="CCC57875.1"/>
    <property type="molecule type" value="Genomic_DNA"/>
</dbReference>
<dbReference type="RefSeq" id="WP_008907598.1">
    <property type="nucleotide sequence ID" value="NZ_CAKP01000009.1"/>
</dbReference>
<feature type="transmembrane region" description="Helical" evidence="1">
    <location>
        <begin position="98"/>
        <end position="116"/>
    </location>
</feature>
<keyword evidence="1" id="KW-1133">Transmembrane helix</keyword>
<reference evidence="2 3" key="1">
    <citation type="journal article" date="2011" name="J. Bacteriol.">
        <title>Draft genome sequence of Caloramator australicus strain RC3T, a thermoanaerobe from the Great Artesian Basin of Australia.</title>
        <authorList>
            <person name="Ogg C.D."/>
            <person name="Patel B.K.C."/>
        </authorList>
    </citation>
    <scope>NUCLEOTIDE SEQUENCE [LARGE SCALE GENOMIC DNA]</scope>
    <source>
        <strain evidence="2 3">RC3</strain>
    </source>
</reference>
<evidence type="ECO:0000313" key="3">
    <source>
        <dbReference type="Proteomes" id="UP000007652"/>
    </source>
</evidence>
<proteinExistence type="predicted"/>
<accession>G0V435</accession>
<evidence type="ECO:0000256" key="1">
    <source>
        <dbReference type="SAM" id="Phobius"/>
    </source>
</evidence>